<protein>
    <submittedName>
        <fullName evidence="6">TetR/AcrR family transcriptional regulator</fullName>
    </submittedName>
</protein>
<feature type="domain" description="HTH tetR-type" evidence="5">
    <location>
        <begin position="5"/>
        <end position="65"/>
    </location>
</feature>
<keyword evidence="3" id="KW-0804">Transcription</keyword>
<dbReference type="InterPro" id="IPR009057">
    <property type="entry name" value="Homeodomain-like_sf"/>
</dbReference>
<dbReference type="InterPro" id="IPR036271">
    <property type="entry name" value="Tet_transcr_reg_TetR-rel_C_sf"/>
</dbReference>
<dbReference type="Gene3D" id="1.10.357.10">
    <property type="entry name" value="Tetracycline Repressor, domain 2"/>
    <property type="match status" value="1"/>
</dbReference>
<evidence type="ECO:0000256" key="1">
    <source>
        <dbReference type="ARBA" id="ARBA00023015"/>
    </source>
</evidence>
<dbReference type="AlphaFoldDB" id="A0A559KFK5"/>
<dbReference type="PANTHER" id="PTHR47506:SF1">
    <property type="entry name" value="HTH-TYPE TRANSCRIPTIONAL REGULATOR YJDC"/>
    <property type="match status" value="1"/>
</dbReference>
<dbReference type="PANTHER" id="PTHR47506">
    <property type="entry name" value="TRANSCRIPTIONAL REGULATORY PROTEIN"/>
    <property type="match status" value="1"/>
</dbReference>
<evidence type="ECO:0000256" key="3">
    <source>
        <dbReference type="ARBA" id="ARBA00023163"/>
    </source>
</evidence>
<dbReference type="PROSITE" id="PS50977">
    <property type="entry name" value="HTH_TETR_2"/>
    <property type="match status" value="1"/>
</dbReference>
<dbReference type="InterPro" id="IPR001647">
    <property type="entry name" value="HTH_TetR"/>
</dbReference>
<accession>A0A559KFK5</accession>
<keyword evidence="1" id="KW-0805">Transcription regulation</keyword>
<evidence type="ECO:0000313" key="6">
    <source>
        <dbReference type="EMBL" id="TVY10912.1"/>
    </source>
</evidence>
<dbReference type="GO" id="GO:0003677">
    <property type="term" value="F:DNA binding"/>
    <property type="evidence" value="ECO:0007669"/>
    <property type="project" value="UniProtKB-UniRule"/>
</dbReference>
<dbReference type="EMBL" id="VNJI01000005">
    <property type="protein sequence ID" value="TVY10912.1"/>
    <property type="molecule type" value="Genomic_DNA"/>
</dbReference>
<comment type="caution">
    <text evidence="6">The sequence shown here is derived from an EMBL/GenBank/DDBJ whole genome shotgun (WGS) entry which is preliminary data.</text>
</comment>
<evidence type="ECO:0000259" key="5">
    <source>
        <dbReference type="PROSITE" id="PS50977"/>
    </source>
</evidence>
<evidence type="ECO:0000256" key="2">
    <source>
        <dbReference type="ARBA" id="ARBA00023125"/>
    </source>
</evidence>
<dbReference type="PRINTS" id="PR00455">
    <property type="entry name" value="HTHTETR"/>
</dbReference>
<dbReference type="SUPFAM" id="SSF48498">
    <property type="entry name" value="Tetracyclin repressor-like, C-terminal domain"/>
    <property type="match status" value="1"/>
</dbReference>
<organism evidence="6 7">
    <name type="scientific">Paenibacillus cremeus</name>
    <dbReference type="NCBI Taxonomy" id="2163881"/>
    <lineage>
        <taxon>Bacteria</taxon>
        <taxon>Bacillati</taxon>
        <taxon>Bacillota</taxon>
        <taxon>Bacilli</taxon>
        <taxon>Bacillales</taxon>
        <taxon>Paenibacillaceae</taxon>
        <taxon>Paenibacillus</taxon>
    </lineage>
</organism>
<feature type="DNA-binding region" description="H-T-H motif" evidence="4">
    <location>
        <begin position="28"/>
        <end position="47"/>
    </location>
</feature>
<proteinExistence type="predicted"/>
<dbReference type="Proteomes" id="UP000317036">
    <property type="component" value="Unassembled WGS sequence"/>
</dbReference>
<evidence type="ECO:0000313" key="7">
    <source>
        <dbReference type="Proteomes" id="UP000317036"/>
    </source>
</evidence>
<reference evidence="6 7" key="1">
    <citation type="submission" date="2019-07" db="EMBL/GenBank/DDBJ databases">
        <authorList>
            <person name="Kim J."/>
        </authorList>
    </citation>
    <scope>NUCLEOTIDE SEQUENCE [LARGE SCALE GENOMIC DNA]</scope>
    <source>
        <strain evidence="6 7">JC52</strain>
    </source>
</reference>
<name>A0A559KFK5_9BACL</name>
<dbReference type="Pfam" id="PF00440">
    <property type="entry name" value="TetR_N"/>
    <property type="match status" value="1"/>
</dbReference>
<keyword evidence="7" id="KW-1185">Reference proteome</keyword>
<dbReference type="RefSeq" id="WP_144844298.1">
    <property type="nucleotide sequence ID" value="NZ_VNJI01000005.1"/>
</dbReference>
<keyword evidence="2 4" id="KW-0238">DNA-binding</keyword>
<gene>
    <name evidence="6" type="ORF">FPZ49_05370</name>
</gene>
<evidence type="ECO:0000256" key="4">
    <source>
        <dbReference type="PROSITE-ProRule" id="PRU00335"/>
    </source>
</evidence>
<dbReference type="SUPFAM" id="SSF46689">
    <property type="entry name" value="Homeodomain-like"/>
    <property type="match status" value="1"/>
</dbReference>
<dbReference type="OrthoDB" id="9814703at2"/>
<sequence>MTNPSSSFQAILDAVETLIHEKGCRQMTMQDIIQRTGLSKGAIYHYVTGKDELLGLVMKSRIEIANERFSQAVNHPQSYGLQKPLQSIAEGMIRATSYANVTNKIFIYLLGQMDQPKVAEIVRDVYEFTLQTCSAWIEVGKKAGFIPAEADSNKLADSLLTYMYGLRVQSTVMQQDSQVTVEELIRFMTRALS</sequence>